<dbReference type="PANTHER" id="PTHR12873">
    <property type="entry name" value="T7-LIKE MITOCHONDRIAL DNA HELICASE"/>
    <property type="match status" value="1"/>
</dbReference>
<dbReference type="InterPro" id="IPR027032">
    <property type="entry name" value="Twinkle-like"/>
</dbReference>
<dbReference type="Pfam" id="PF13481">
    <property type="entry name" value="AAA_25"/>
    <property type="match status" value="1"/>
</dbReference>
<dbReference type="STRING" id="6198.A0A074YWP4"/>
<dbReference type="GO" id="GO:0043139">
    <property type="term" value="F:5'-3' DNA helicase activity"/>
    <property type="evidence" value="ECO:0007669"/>
    <property type="project" value="InterPro"/>
</dbReference>
<dbReference type="AlphaFoldDB" id="A0A074YWP4"/>
<dbReference type="GO" id="GO:0003697">
    <property type="term" value="F:single-stranded DNA binding"/>
    <property type="evidence" value="ECO:0007669"/>
    <property type="project" value="InterPro"/>
</dbReference>
<organism evidence="2 3">
    <name type="scientific">Opisthorchis viverrini</name>
    <name type="common">Southeast Asian liver fluke</name>
    <dbReference type="NCBI Taxonomy" id="6198"/>
    <lineage>
        <taxon>Eukaryota</taxon>
        <taxon>Metazoa</taxon>
        <taxon>Spiralia</taxon>
        <taxon>Lophotrochozoa</taxon>
        <taxon>Platyhelminthes</taxon>
        <taxon>Trematoda</taxon>
        <taxon>Digenea</taxon>
        <taxon>Opisthorchiida</taxon>
        <taxon>Opisthorchiata</taxon>
        <taxon>Opisthorchiidae</taxon>
        <taxon>Opisthorchis</taxon>
    </lineage>
</organism>
<keyword evidence="3" id="KW-1185">Reference proteome</keyword>
<dbReference type="Gene3D" id="3.40.50.300">
    <property type="entry name" value="P-loop containing nucleotide triphosphate hydrolases"/>
    <property type="match status" value="1"/>
</dbReference>
<dbReference type="GO" id="GO:0005524">
    <property type="term" value="F:ATP binding"/>
    <property type="evidence" value="ECO:0007669"/>
    <property type="project" value="InterPro"/>
</dbReference>
<dbReference type="EMBL" id="KL597299">
    <property type="protein sequence ID" value="KER19181.1"/>
    <property type="molecule type" value="Genomic_DNA"/>
</dbReference>
<dbReference type="PROSITE" id="PS51199">
    <property type="entry name" value="SF4_HELICASE"/>
    <property type="match status" value="1"/>
</dbReference>
<sequence length="492" mass="54741">MRIVRLNGDLLLKAVNEIVKVTEHQGVPWARFTELNRILKGFRPNEMTVLSGHTGVGKTTFLCEYSLDLAEQGVATLWGSFEMPLRKICRTLIHQYAGENLSIASPLRVAQWASMFSESVPMCFMNYHGSQPETEVFKAMEEGIHNFGVEHILIDNLQFLLGAGGYQFEERFHRQDRFVQKLRNFASQNKVHLTIEDSDRKLTISSLYGGGKLSQEADNILLIQTETETAYPKKYLQVCGSNPTSASRLPLSRLGKRGSIPALVLPSDGMAASHRTGNDKRSVVKNRYDGTMGSLDLLFHKDRLSFRPRAKELVVQATAHDIFSVFTGLTGIAIIDSKTSVFNIDASMPYNHNLFESLINKSGQGRVLVLPYYNHSKGVAPPDAEEKLPARTPLKSFNSSISNHADPVLKGESYRRHADFSVKNRPAVATFRCVAAKGSTRAGILPGDPSLDRGSRDAEVEFEPRTFRSANPLSNHLHDISAQHQCFTAVQP</sequence>
<protein>
    <recommendedName>
        <fullName evidence="1">SF4 helicase domain-containing protein</fullName>
    </recommendedName>
</protein>
<accession>A0A074YWP4</accession>
<dbReference type="PANTHER" id="PTHR12873:SF0">
    <property type="entry name" value="TWINKLE MTDNA HELICASE"/>
    <property type="match status" value="1"/>
</dbReference>
<feature type="domain" description="SF4 helicase" evidence="1">
    <location>
        <begin position="21"/>
        <end position="313"/>
    </location>
</feature>
<evidence type="ECO:0000313" key="3">
    <source>
        <dbReference type="Proteomes" id="UP000054324"/>
    </source>
</evidence>
<reference evidence="2 3" key="1">
    <citation type="submission" date="2013-11" db="EMBL/GenBank/DDBJ databases">
        <title>Opisthorchis viverrini - life in the bile duct.</title>
        <authorList>
            <person name="Young N.D."/>
            <person name="Nagarajan N."/>
            <person name="Lin S.J."/>
            <person name="Korhonen P.K."/>
            <person name="Jex A.R."/>
            <person name="Hall R.S."/>
            <person name="Safavi-Hemami H."/>
            <person name="Kaewkong W."/>
            <person name="Bertrand D."/>
            <person name="Gao S."/>
            <person name="Seet Q."/>
            <person name="Wongkham S."/>
            <person name="Teh B.T."/>
            <person name="Wongkham C."/>
            <person name="Intapan P.M."/>
            <person name="Maleewong W."/>
            <person name="Yang X."/>
            <person name="Hu M."/>
            <person name="Wang Z."/>
            <person name="Hofmann A."/>
            <person name="Sternberg P.W."/>
            <person name="Tan P."/>
            <person name="Wang J."/>
            <person name="Gasser R.B."/>
        </authorList>
    </citation>
    <scope>NUCLEOTIDE SEQUENCE [LARGE SCALE GENOMIC DNA]</scope>
</reference>
<dbReference type="InterPro" id="IPR027417">
    <property type="entry name" value="P-loop_NTPase"/>
</dbReference>
<evidence type="ECO:0000313" key="2">
    <source>
        <dbReference type="EMBL" id="KER19181.1"/>
    </source>
</evidence>
<evidence type="ECO:0000259" key="1">
    <source>
        <dbReference type="PROSITE" id="PS51199"/>
    </source>
</evidence>
<proteinExistence type="predicted"/>
<dbReference type="SUPFAM" id="SSF52540">
    <property type="entry name" value="P-loop containing nucleoside triphosphate hydrolases"/>
    <property type="match status" value="1"/>
</dbReference>
<dbReference type="InterPro" id="IPR007694">
    <property type="entry name" value="DNA_helicase_DnaB-like_C"/>
</dbReference>
<dbReference type="GO" id="GO:0005739">
    <property type="term" value="C:mitochondrion"/>
    <property type="evidence" value="ECO:0007669"/>
    <property type="project" value="TreeGrafter"/>
</dbReference>
<gene>
    <name evidence="2" type="ORF">T265_11962</name>
</gene>
<dbReference type="KEGG" id="ovi:T265_11962"/>
<dbReference type="OrthoDB" id="275278at2759"/>
<name>A0A074YWP4_OPIVI</name>
<dbReference type="CTD" id="20326130"/>
<dbReference type="RefSeq" id="XP_009177075.1">
    <property type="nucleotide sequence ID" value="XM_009178811.1"/>
</dbReference>
<dbReference type="GeneID" id="20326130"/>
<dbReference type="GO" id="GO:0006264">
    <property type="term" value="P:mitochondrial DNA replication"/>
    <property type="evidence" value="ECO:0007669"/>
    <property type="project" value="TreeGrafter"/>
</dbReference>
<dbReference type="Proteomes" id="UP000054324">
    <property type="component" value="Unassembled WGS sequence"/>
</dbReference>